<reference evidence="2" key="1">
    <citation type="journal article" date="2014" name="Front. Microbiol.">
        <title>High frequency of phylogenetically diverse reductive dehalogenase-homologous genes in deep subseafloor sedimentary metagenomes.</title>
        <authorList>
            <person name="Kawai M."/>
            <person name="Futagami T."/>
            <person name="Toyoda A."/>
            <person name="Takaki Y."/>
            <person name="Nishi S."/>
            <person name="Hori S."/>
            <person name="Arai W."/>
            <person name="Tsubouchi T."/>
            <person name="Morono Y."/>
            <person name="Uchiyama I."/>
            <person name="Ito T."/>
            <person name="Fujiyama A."/>
            <person name="Inagaki F."/>
            <person name="Takami H."/>
        </authorList>
    </citation>
    <scope>NUCLEOTIDE SEQUENCE</scope>
    <source>
        <strain evidence="2">Expedition CK06-06</strain>
    </source>
</reference>
<dbReference type="AlphaFoldDB" id="X1HKQ7"/>
<dbReference type="InterPro" id="IPR012334">
    <property type="entry name" value="Pectin_lyas_fold"/>
</dbReference>
<sequence>DKFKWNIVPASYGYSNITSNQVNQDFLAEYVGITVKQDGSEDFTTIQQAINASVSGDDVIVHAGRYYENIYFNGKNIVLRSTNPQDPNVVAATVIDANGSGTVVTFSGSETFVCKLEGFIITGGSASDGGGIYGNSTRAVIIDCIIIGNSARNATISRGGGLYNFDGTIRNCTITGNSAGSYGGGLSNCDGTIQNCTIANNSASGGGGGLDRCHGVIQSCTITGNSASSGGGLYICDETILNCIISNNTAHSGGGL</sequence>
<dbReference type="SUPFAM" id="SSF51126">
    <property type="entry name" value="Pectin lyase-like"/>
    <property type="match status" value="1"/>
</dbReference>
<feature type="non-terminal residue" evidence="2">
    <location>
        <position position="1"/>
    </location>
</feature>
<feature type="domain" description="Right handed beta helix" evidence="1">
    <location>
        <begin position="131"/>
        <end position="250"/>
    </location>
</feature>
<dbReference type="InterPro" id="IPR039448">
    <property type="entry name" value="Beta_helix"/>
</dbReference>
<evidence type="ECO:0000259" key="1">
    <source>
        <dbReference type="Pfam" id="PF13229"/>
    </source>
</evidence>
<dbReference type="EMBL" id="BARU01035002">
    <property type="protein sequence ID" value="GAH70042.1"/>
    <property type="molecule type" value="Genomic_DNA"/>
</dbReference>
<evidence type="ECO:0000313" key="2">
    <source>
        <dbReference type="EMBL" id="GAH70042.1"/>
    </source>
</evidence>
<comment type="caution">
    <text evidence="2">The sequence shown here is derived from an EMBL/GenBank/DDBJ whole genome shotgun (WGS) entry which is preliminary data.</text>
</comment>
<accession>X1HKQ7</accession>
<organism evidence="2">
    <name type="scientific">marine sediment metagenome</name>
    <dbReference type="NCBI Taxonomy" id="412755"/>
    <lineage>
        <taxon>unclassified sequences</taxon>
        <taxon>metagenomes</taxon>
        <taxon>ecological metagenomes</taxon>
    </lineage>
</organism>
<gene>
    <name evidence="2" type="ORF">S03H2_54854</name>
</gene>
<proteinExistence type="predicted"/>
<feature type="non-terminal residue" evidence="2">
    <location>
        <position position="256"/>
    </location>
</feature>
<protein>
    <recommendedName>
        <fullName evidence="1">Right handed beta helix domain-containing protein</fullName>
    </recommendedName>
</protein>
<dbReference type="Gene3D" id="2.160.20.10">
    <property type="entry name" value="Single-stranded right-handed beta-helix, Pectin lyase-like"/>
    <property type="match status" value="1"/>
</dbReference>
<name>X1HKQ7_9ZZZZ</name>
<dbReference type="Pfam" id="PF13229">
    <property type="entry name" value="Beta_helix"/>
    <property type="match status" value="1"/>
</dbReference>
<dbReference type="InterPro" id="IPR011050">
    <property type="entry name" value="Pectin_lyase_fold/virulence"/>
</dbReference>